<dbReference type="NCBIfam" id="TIGR01760">
    <property type="entry name" value="tape_meas_TP901"/>
    <property type="match status" value="1"/>
</dbReference>
<evidence type="ECO:0000259" key="2">
    <source>
        <dbReference type="Pfam" id="PF10145"/>
    </source>
</evidence>
<dbReference type="EMBL" id="LAZR01041656">
    <property type="protein sequence ID" value="KKL11429.1"/>
    <property type="molecule type" value="Genomic_DNA"/>
</dbReference>
<dbReference type="Pfam" id="PF10145">
    <property type="entry name" value="PhageMin_Tail"/>
    <property type="match status" value="1"/>
</dbReference>
<dbReference type="AlphaFoldDB" id="A0A0F9APA4"/>
<evidence type="ECO:0000313" key="3">
    <source>
        <dbReference type="EMBL" id="KKL11429.1"/>
    </source>
</evidence>
<sequence length="183" mass="19455">MAIRDIGVRTVIENLGGFLSGMDRYNDALEKAEKRTQKFSDRAGKIGRSLGAISAPLLALGFLSTRAAISFETAFIGVQKTVDATEEQFAKLEDAIRSMSQEIPVSVEEFSALAETAGQLGIEIGDIENFIRVVADLGVATNLSSEQAAISLARLVTITGLSQSEFDRLGSTLVDLGNNLAAT</sequence>
<accession>A0A0F9APA4</accession>
<dbReference type="PANTHER" id="PTHR37813:SF1">
    <property type="entry name" value="FELS-2 PROPHAGE PROTEIN"/>
    <property type="match status" value="1"/>
</dbReference>
<comment type="caution">
    <text evidence="3">The sequence shown here is derived from an EMBL/GenBank/DDBJ whole genome shotgun (WGS) entry which is preliminary data.</text>
</comment>
<keyword evidence="1" id="KW-1188">Viral release from host cell</keyword>
<feature type="non-terminal residue" evidence="3">
    <location>
        <position position="183"/>
    </location>
</feature>
<proteinExistence type="predicted"/>
<gene>
    <name evidence="3" type="ORF">LCGC14_2545890</name>
</gene>
<organism evidence="3">
    <name type="scientific">marine sediment metagenome</name>
    <dbReference type="NCBI Taxonomy" id="412755"/>
    <lineage>
        <taxon>unclassified sequences</taxon>
        <taxon>metagenomes</taxon>
        <taxon>ecological metagenomes</taxon>
    </lineage>
</organism>
<protein>
    <recommendedName>
        <fullName evidence="2">Phage tail tape measure protein domain-containing protein</fullName>
    </recommendedName>
</protein>
<dbReference type="InterPro" id="IPR010090">
    <property type="entry name" value="Phage_tape_meas"/>
</dbReference>
<evidence type="ECO:0000256" key="1">
    <source>
        <dbReference type="ARBA" id="ARBA00022612"/>
    </source>
</evidence>
<reference evidence="3" key="1">
    <citation type="journal article" date="2015" name="Nature">
        <title>Complex archaea that bridge the gap between prokaryotes and eukaryotes.</title>
        <authorList>
            <person name="Spang A."/>
            <person name="Saw J.H."/>
            <person name="Jorgensen S.L."/>
            <person name="Zaremba-Niedzwiedzka K."/>
            <person name="Martijn J."/>
            <person name="Lind A.E."/>
            <person name="van Eijk R."/>
            <person name="Schleper C."/>
            <person name="Guy L."/>
            <person name="Ettema T.J."/>
        </authorList>
    </citation>
    <scope>NUCLEOTIDE SEQUENCE</scope>
</reference>
<feature type="domain" description="Phage tail tape measure protein" evidence="2">
    <location>
        <begin position="94"/>
        <end position="182"/>
    </location>
</feature>
<name>A0A0F9APA4_9ZZZZ</name>
<dbReference type="PANTHER" id="PTHR37813">
    <property type="entry name" value="FELS-2 PROPHAGE PROTEIN"/>
    <property type="match status" value="1"/>
</dbReference>